<dbReference type="EMBL" id="JALDAW010000016">
    <property type="protein sequence ID" value="MDY5168575.1"/>
    <property type="molecule type" value="Genomic_DNA"/>
</dbReference>
<accession>A0AB35UP89</accession>
<evidence type="ECO:0000313" key="3">
    <source>
        <dbReference type="Proteomes" id="UP001276902"/>
    </source>
</evidence>
<reference evidence="2" key="1">
    <citation type="submission" date="2022-03" db="EMBL/GenBank/DDBJ databases">
        <title>First case of bacteraemia caused by Dielma fastidiosa in a patient hospitalised with diverticulitis.</title>
        <authorList>
            <person name="Forman-Ankjaer B."/>
            <person name="Hvid-Jensen F."/>
            <person name="Kobel C.M."/>
            <person name="Greve T."/>
        </authorList>
    </citation>
    <scope>NUCLEOTIDE SEQUENCE</scope>
    <source>
        <strain evidence="2">AUH_DF_2021</strain>
    </source>
</reference>
<dbReference type="InterPro" id="IPR018337">
    <property type="entry name" value="Cell_wall/Cho-bd_repeat"/>
</dbReference>
<dbReference type="SUPFAM" id="SSF69360">
    <property type="entry name" value="Cell wall binding repeat"/>
    <property type="match status" value="1"/>
</dbReference>
<name>A0AB35UP89_9FIRM</name>
<dbReference type="RefSeq" id="WP_320883801.1">
    <property type="nucleotide sequence ID" value="NZ_BAABZA010000010.1"/>
</dbReference>
<comment type="caution">
    <text evidence="2">The sequence shown here is derived from an EMBL/GenBank/DDBJ whole genome shotgun (WGS) entry which is preliminary data.</text>
</comment>
<dbReference type="Pfam" id="PF01473">
    <property type="entry name" value="Choline_bind_1"/>
    <property type="match status" value="2"/>
</dbReference>
<keyword evidence="1" id="KW-0677">Repeat</keyword>
<gene>
    <name evidence="2" type="ORF">MQE39_10660</name>
</gene>
<dbReference type="Gene3D" id="2.10.270.10">
    <property type="entry name" value="Cholin Binding"/>
    <property type="match status" value="1"/>
</dbReference>
<dbReference type="AlphaFoldDB" id="A0AB35UP89"/>
<dbReference type="Proteomes" id="UP001276902">
    <property type="component" value="Unassembled WGS sequence"/>
</dbReference>
<evidence type="ECO:0000313" key="2">
    <source>
        <dbReference type="EMBL" id="MDY5168575.1"/>
    </source>
</evidence>
<organism evidence="2 3">
    <name type="scientific">Dielma fastidiosa</name>
    <dbReference type="NCBI Taxonomy" id="1034346"/>
    <lineage>
        <taxon>Bacteria</taxon>
        <taxon>Bacillati</taxon>
        <taxon>Bacillota</taxon>
        <taxon>Erysipelotrichia</taxon>
        <taxon>Erysipelotrichales</taxon>
        <taxon>Erysipelotrichaceae</taxon>
        <taxon>Dielma</taxon>
    </lineage>
</organism>
<proteinExistence type="predicted"/>
<protein>
    <submittedName>
        <fullName evidence="2">Uncharacterized protein</fullName>
    </submittedName>
</protein>
<evidence type="ECO:0000256" key="1">
    <source>
        <dbReference type="ARBA" id="ARBA00022737"/>
    </source>
</evidence>
<sequence length="719" mass="78841">MDSDMYDAGSCDKIAGYVLKISTLSDFNISPYDDVSPIVNIGENVTLQGLNSSGSNGGAAIIADANYLPVIVNVAASAEIIGGSTTFENGYGGNGITGAQVNVDGIVRGGNGTYGGYGVSRCWSDSVFNTNGQISGGTGSVLGGHAVFNASKITVNGATLSGGNGPAYQPGDADGNGFQRAGSAVYSVDKLIMNDGELKPGSGGYAACVVGSLYMKGGLILNSSSHFEAQPDDLNLASVLLYNVPAMLQISGGSIGYINTEVNGAITETVSVGLWNEKNTNYWTYRKEDKSVQWQDSIFSGAGYQLFADEVICDGENITVDDNQQNVSNIYSKFGKVNETAEGTALVYSPDTVEVIFPRSITDEDEIIFSARNWSKENGPYEPLDLSYTLISDTKITFTQPKRSIRIELRKKDAILDLNKTDNEISGIEIDAEFKTGESITFTAIGANLNHSKPGLNDLRYVPASWSVNPNGTWDKEPYTAAFKIDNEGDYTLRVIFDEEQYIQTDEWIKTGKSLEKSISFTIKGKAASESSSTGSTYNPHKNCFAVKADSRVVEYIKTPVKSLGQYGLNYQLSYLGKDGKPVKKTWIILDQEGNLVETSTAVSFDQQYDESYRIYWADEAGVLADSWRLLGGNWYYFNTDYTARASQWQAHNLDWYYFQNYTYVKNYWLPSSEGRWYYFDGEGRMVRNQEVDGCWINSYGIYWSPLYTDPEYAAAYSE</sequence>